<evidence type="ECO:0000313" key="1">
    <source>
        <dbReference type="EMBL" id="CAH1568321.1"/>
    </source>
</evidence>
<organism evidence="1 2">
    <name type="scientific">Vibrio jasicida</name>
    <dbReference type="NCBI Taxonomy" id="766224"/>
    <lineage>
        <taxon>Bacteria</taxon>
        <taxon>Pseudomonadati</taxon>
        <taxon>Pseudomonadota</taxon>
        <taxon>Gammaproteobacteria</taxon>
        <taxon>Vibrionales</taxon>
        <taxon>Vibrionaceae</taxon>
        <taxon>Vibrio</taxon>
    </lineage>
</organism>
<name>A0AAU9QEP1_9VIBR</name>
<accession>A0AAU9QEP1</accession>
<protein>
    <submittedName>
        <fullName evidence="1">Uncharacterized protein</fullName>
    </submittedName>
</protein>
<gene>
    <name evidence="1" type="ORF">THF1A12_100010</name>
</gene>
<reference evidence="1" key="1">
    <citation type="submission" date="2022-01" db="EMBL/GenBank/DDBJ databases">
        <authorList>
            <person name="Lagorce A."/>
        </authorList>
    </citation>
    <scope>NUCLEOTIDE SEQUENCE</scope>
    <source>
        <strain evidence="1">Th15_F1_A12</strain>
    </source>
</reference>
<dbReference type="AlphaFoldDB" id="A0AAU9QEP1"/>
<comment type="caution">
    <text evidence="1">The sequence shown here is derived from an EMBL/GenBank/DDBJ whole genome shotgun (WGS) entry which is preliminary data.</text>
</comment>
<dbReference type="Proteomes" id="UP001295462">
    <property type="component" value="Unassembled WGS sequence"/>
</dbReference>
<sequence length="73" mass="9077">MELFKYHNRREDNHDIFRICVGNMTFSRKNTHRITFCMGTECAKNKRTNSRKRLNEEIWYVNSSDRFYLNFEY</sequence>
<dbReference type="EMBL" id="CAKMUD010000002">
    <property type="protein sequence ID" value="CAH1568321.1"/>
    <property type="molecule type" value="Genomic_DNA"/>
</dbReference>
<evidence type="ECO:0000313" key="2">
    <source>
        <dbReference type="Proteomes" id="UP001295462"/>
    </source>
</evidence>
<proteinExistence type="predicted"/>